<dbReference type="PIRSF" id="PIRSF004762">
    <property type="entry name" value="CHP00423"/>
    <property type="match status" value="1"/>
</dbReference>
<dbReference type="InterPro" id="IPR058240">
    <property type="entry name" value="rSAM_sf"/>
</dbReference>
<dbReference type="InterPro" id="IPR020050">
    <property type="entry name" value="FO_synthase_su2"/>
</dbReference>
<dbReference type="SFLD" id="SFLDG01388">
    <property type="entry name" value="7_8-didemethyl-8-hydroxy-5-dea"/>
    <property type="match status" value="1"/>
</dbReference>
<dbReference type="SFLD" id="SFLDG01064">
    <property type="entry name" value="F420__menaquinone_cofactor_bio"/>
    <property type="match status" value="1"/>
</dbReference>
<protein>
    <recommendedName>
        <fullName evidence="7">FO synthase</fullName>
        <ecNumber evidence="6">2.5.1.147</ecNumber>
        <ecNumber evidence="5">4.3.1.32</ecNumber>
    </recommendedName>
</protein>
<dbReference type="HAMAP" id="MF_01612">
    <property type="entry name" value="FO_synth_sub2"/>
    <property type="match status" value="1"/>
</dbReference>
<evidence type="ECO:0000256" key="11">
    <source>
        <dbReference type="ARBA" id="ARBA00022723"/>
    </source>
</evidence>
<evidence type="ECO:0000256" key="4">
    <source>
        <dbReference type="ARBA" id="ARBA00010826"/>
    </source>
</evidence>
<evidence type="ECO:0000313" key="20">
    <source>
        <dbReference type="Proteomes" id="UP000262939"/>
    </source>
</evidence>
<sequence length="387" mass="42913">MINNSSQAIEEMKLVGVERLLGRSQIDIANILDKALADKEISVQEGIRLFEADGIDLYALMITADELRRRSVGDIITYVKTRNINFSNVCYTGCKFCAFAASEKDEGAYFIPLAEIVQRAKDAWGIGATEVCIQGGLHPRVSENYYVEIIKAIKDAVPDLHIHAFSPFEIKFGARKRGISIEEHLFSLKEAGLGTIPGTAAEILDSKIRKLLTKDKLTTEEWVSTIKTAHKLGIRSTSTMMYGHIDGPEHWANHLALLRDIQKDTGGFTEFVPLGFVHYNTELFNKHGARAGSTGIEDIKVVSVARIMLNNWIDNIQVSWVKNGPKACQIILNAGANDFGGTLMDETISRSAGAPFGENMNPEEFNRLILDLGRVPAVRNTLYEIMK</sequence>
<dbReference type="Proteomes" id="UP000262939">
    <property type="component" value="Unassembled WGS sequence"/>
</dbReference>
<dbReference type="EC" id="4.3.1.32" evidence="5"/>
<keyword evidence="13 16" id="KW-0411">Iron-sulfur</keyword>
<feature type="binding site" evidence="17">
    <location>
        <position position="319"/>
    </location>
    <ligand>
        <name>(3R)-3-methyl-D-ornithine</name>
        <dbReference type="ChEBI" id="CHEBI:64642"/>
    </ligand>
</feature>
<keyword evidence="10 16" id="KW-0949">S-adenosyl-L-methionine</keyword>
<evidence type="ECO:0000256" key="1">
    <source>
        <dbReference type="ARBA" id="ARBA00003692"/>
    </source>
</evidence>
<dbReference type="SFLD" id="SFLDS00029">
    <property type="entry name" value="Radical_SAM"/>
    <property type="match status" value="1"/>
</dbReference>
<dbReference type="PANTHER" id="PTHR43076">
    <property type="entry name" value="FO SYNTHASE (COFH)"/>
    <property type="match status" value="1"/>
</dbReference>
<evidence type="ECO:0000313" key="19">
    <source>
        <dbReference type="EMBL" id="RFU64868.1"/>
    </source>
</evidence>
<dbReference type="GO" id="GO:0141093">
    <property type="term" value="F:5-amino-6-(D-ribitylamino)uracil--L-tyrosine 4-hydroxyphenyl transferase activity"/>
    <property type="evidence" value="ECO:0007669"/>
    <property type="project" value="UniProtKB-EC"/>
</dbReference>
<dbReference type="InterPro" id="IPR034405">
    <property type="entry name" value="F420"/>
</dbReference>
<dbReference type="GO" id="GO:0051539">
    <property type="term" value="F:4 iron, 4 sulfur cluster binding"/>
    <property type="evidence" value="ECO:0007669"/>
    <property type="project" value="UniProtKB-KW"/>
</dbReference>
<feature type="binding site" evidence="17">
    <location>
        <position position="202"/>
    </location>
    <ligand>
        <name>S-adenosyl-L-methionine</name>
        <dbReference type="ChEBI" id="CHEBI:59789"/>
    </ligand>
</feature>
<dbReference type="PROSITE" id="PS51918">
    <property type="entry name" value="RADICAL_SAM"/>
    <property type="match status" value="1"/>
</dbReference>
<dbReference type="SFLD" id="SFLDF00293">
    <property type="entry name" value="((2_3_4_5-tetrahydroxypentyl)a"/>
    <property type="match status" value="1"/>
</dbReference>
<keyword evidence="8 16" id="KW-0004">4Fe-4S</keyword>
<feature type="domain" description="Radical SAM core" evidence="18">
    <location>
        <begin position="76"/>
        <end position="314"/>
    </location>
</feature>
<keyword evidence="9 19" id="KW-0808">Transferase</keyword>
<dbReference type="InterPro" id="IPR019940">
    <property type="entry name" value="CofH_family"/>
</dbReference>
<keyword evidence="12 16" id="KW-0408">Iron</keyword>
<comment type="catalytic activity">
    <reaction evidence="14">
        <text>5-amino-6-(D-ribitylamino)uracil + L-tyrosine + S-adenosyl-L-methionine = 5-amino-5-(4-hydroxybenzyl)-6-(D-ribitylimino)-5,6-dihydrouracil + 2-iminoacetate + 5'-deoxyadenosine + L-methionine + H(+)</text>
        <dbReference type="Rhea" id="RHEA:55200"/>
        <dbReference type="ChEBI" id="CHEBI:15378"/>
        <dbReference type="ChEBI" id="CHEBI:15934"/>
        <dbReference type="ChEBI" id="CHEBI:17319"/>
        <dbReference type="ChEBI" id="CHEBI:57844"/>
        <dbReference type="ChEBI" id="CHEBI:58315"/>
        <dbReference type="ChEBI" id="CHEBI:59789"/>
        <dbReference type="ChEBI" id="CHEBI:77846"/>
        <dbReference type="ChEBI" id="CHEBI:85936"/>
        <dbReference type="EC" id="2.5.1.147"/>
    </reaction>
</comment>
<dbReference type="InterPro" id="IPR013785">
    <property type="entry name" value="Aldolase_TIM"/>
</dbReference>
<dbReference type="FunFam" id="3.20.20.70:FF:000134">
    <property type="entry name" value="7,8-didemethyl-8-hydroxy-5-deazariboflavin synthase"/>
    <property type="match status" value="1"/>
</dbReference>
<evidence type="ECO:0000256" key="2">
    <source>
        <dbReference type="ARBA" id="ARBA00004712"/>
    </source>
</evidence>
<dbReference type="Pfam" id="PF04055">
    <property type="entry name" value="Radical_SAM"/>
    <property type="match status" value="1"/>
</dbReference>
<feature type="binding site" evidence="17">
    <location>
        <position position="166"/>
    </location>
    <ligand>
        <name>(3R)-3-methyl-D-ornithine</name>
        <dbReference type="ChEBI" id="CHEBI:64642"/>
    </ligand>
</feature>
<dbReference type="Gene3D" id="3.20.20.70">
    <property type="entry name" value="Aldolase class I"/>
    <property type="match status" value="1"/>
</dbReference>
<feature type="binding site" evidence="17">
    <location>
        <position position="96"/>
    </location>
    <ligand>
        <name>S-adenosyl-L-methionine</name>
        <dbReference type="ChEBI" id="CHEBI:59789"/>
    </ligand>
</feature>
<evidence type="ECO:0000256" key="7">
    <source>
        <dbReference type="ARBA" id="ARBA00022220"/>
    </source>
</evidence>
<evidence type="ECO:0000256" key="9">
    <source>
        <dbReference type="ARBA" id="ARBA00022679"/>
    </source>
</evidence>
<comment type="similarity">
    <text evidence="3">In the C-terminal section; belongs to the radical SAM superfamily. CofH family.</text>
</comment>
<feature type="binding site" evidence="16">
    <location>
        <position position="90"/>
    </location>
    <ligand>
        <name>[4Fe-4S] cluster</name>
        <dbReference type="ChEBI" id="CHEBI:49883"/>
        <note>4Fe-4S-S-AdoMet</note>
    </ligand>
</feature>
<evidence type="ECO:0000256" key="15">
    <source>
        <dbReference type="ARBA" id="ARBA00048974"/>
    </source>
</evidence>
<comment type="cofactor">
    <cofactor evidence="16">
        <name>[4Fe-4S] cluster</name>
        <dbReference type="ChEBI" id="CHEBI:49883"/>
    </cofactor>
    <text evidence="16">Binds 1 [4Fe-4S] cluster. The cluster is coordinated with 3 cysteines and an exchangeable S-adenosyl-L-methionine.</text>
</comment>
<dbReference type="NCBIfam" id="TIGR00423">
    <property type="entry name" value="CofH family radical SAM protein"/>
    <property type="match status" value="1"/>
</dbReference>
<comment type="similarity">
    <text evidence="4">In the N-terminal section; belongs to the radical SAM superfamily. CofG family.</text>
</comment>
<feature type="binding site" evidence="16">
    <location>
        <position position="94"/>
    </location>
    <ligand>
        <name>[4Fe-4S] cluster</name>
        <dbReference type="ChEBI" id="CHEBI:49883"/>
        <note>4Fe-4S-S-AdoMet</note>
    </ligand>
</feature>
<dbReference type="SFLD" id="SFLDF00343">
    <property type="entry name" value="aminofutalosine_synthase_(mqnE"/>
    <property type="match status" value="1"/>
</dbReference>
<accession>A0A372LF03</accession>
<evidence type="ECO:0000256" key="5">
    <source>
        <dbReference type="ARBA" id="ARBA00012126"/>
    </source>
</evidence>
<evidence type="ECO:0000256" key="16">
    <source>
        <dbReference type="PIRSR" id="PIRSR004762-1"/>
    </source>
</evidence>
<dbReference type="PANTHER" id="PTHR43076:SF1">
    <property type="entry name" value="LIPOYL SYNTHASE 2"/>
    <property type="match status" value="1"/>
</dbReference>
<dbReference type="InterPro" id="IPR007197">
    <property type="entry name" value="rSAM"/>
</dbReference>
<keyword evidence="20" id="KW-1185">Reference proteome</keyword>
<organism evidence="19 20">
    <name type="scientific">Peribacillus glennii</name>
    <dbReference type="NCBI Taxonomy" id="2303991"/>
    <lineage>
        <taxon>Bacteria</taxon>
        <taxon>Bacillati</taxon>
        <taxon>Bacillota</taxon>
        <taxon>Bacilli</taxon>
        <taxon>Bacillales</taxon>
        <taxon>Bacillaceae</taxon>
        <taxon>Peribacillus</taxon>
    </lineage>
</organism>
<evidence type="ECO:0000256" key="17">
    <source>
        <dbReference type="PIRSR" id="PIRSR004762-2"/>
    </source>
</evidence>
<evidence type="ECO:0000256" key="10">
    <source>
        <dbReference type="ARBA" id="ARBA00022691"/>
    </source>
</evidence>
<evidence type="ECO:0000256" key="13">
    <source>
        <dbReference type="ARBA" id="ARBA00023014"/>
    </source>
</evidence>
<comment type="function">
    <text evidence="1">Catalyzes the radical-mediated synthesis of 7,8-didemethyl-8-hydroxy-5-deazariboflavin (FO) from 5-amino-6-(D-ribitylamino)uracil and L-tyrosine.</text>
</comment>
<comment type="pathway">
    <text evidence="2">Cofactor biosynthesis; coenzyme F0 biosynthesis.</text>
</comment>
<dbReference type="SFLD" id="SFLDG01389">
    <property type="entry name" value="menaquinone_synthsis_involved"/>
    <property type="match status" value="1"/>
</dbReference>
<proteinExistence type="inferred from homology"/>
<evidence type="ECO:0000259" key="18">
    <source>
        <dbReference type="PROSITE" id="PS51918"/>
    </source>
</evidence>
<evidence type="ECO:0000256" key="6">
    <source>
        <dbReference type="ARBA" id="ARBA00012289"/>
    </source>
</evidence>
<dbReference type="GO" id="GO:0044689">
    <property type="term" value="F:7,8-didemethyl-8-hydroxy-5-deazariboflavin synthase activity"/>
    <property type="evidence" value="ECO:0007669"/>
    <property type="project" value="UniProtKB-EC"/>
</dbReference>
<name>A0A372LF03_9BACI</name>
<dbReference type="Pfam" id="PF19288">
    <property type="entry name" value="CofH_C"/>
    <property type="match status" value="1"/>
</dbReference>
<dbReference type="EC" id="2.5.1.147" evidence="6"/>
<dbReference type="NCBIfam" id="TIGR03551">
    <property type="entry name" value="F420_cofH"/>
    <property type="match status" value="1"/>
</dbReference>
<dbReference type="InterPro" id="IPR045567">
    <property type="entry name" value="CofH/MnqC-like_C"/>
</dbReference>
<dbReference type="NCBIfam" id="NF005609">
    <property type="entry name" value="PRK07360.1"/>
    <property type="match status" value="1"/>
</dbReference>
<gene>
    <name evidence="19" type="primary">cofH</name>
    <name evidence="19" type="ORF">D0466_02805</name>
</gene>
<comment type="caution">
    <text evidence="19">The sequence shown here is derived from an EMBL/GenBank/DDBJ whole genome shotgun (WGS) entry which is preliminary data.</text>
</comment>
<keyword evidence="11" id="KW-0479">Metal-binding</keyword>
<evidence type="ECO:0000256" key="8">
    <source>
        <dbReference type="ARBA" id="ARBA00022485"/>
    </source>
</evidence>
<dbReference type="EMBL" id="QVTD01000003">
    <property type="protein sequence ID" value="RFU64868.1"/>
    <property type="molecule type" value="Genomic_DNA"/>
</dbReference>
<dbReference type="AlphaFoldDB" id="A0A372LF03"/>
<evidence type="ECO:0000256" key="12">
    <source>
        <dbReference type="ARBA" id="ARBA00023004"/>
    </source>
</evidence>
<dbReference type="SUPFAM" id="SSF102114">
    <property type="entry name" value="Radical SAM enzymes"/>
    <property type="match status" value="1"/>
</dbReference>
<feature type="binding site" evidence="16">
    <location>
        <position position="97"/>
    </location>
    <ligand>
        <name>[4Fe-4S] cluster</name>
        <dbReference type="ChEBI" id="CHEBI:49883"/>
        <note>4Fe-4S-S-AdoMet</note>
    </ligand>
</feature>
<evidence type="ECO:0000256" key="14">
    <source>
        <dbReference type="ARBA" id="ARBA00048468"/>
    </source>
</evidence>
<dbReference type="GO" id="GO:0046872">
    <property type="term" value="F:metal ion binding"/>
    <property type="evidence" value="ECO:0007669"/>
    <property type="project" value="UniProtKB-KW"/>
</dbReference>
<evidence type="ECO:0000256" key="3">
    <source>
        <dbReference type="ARBA" id="ARBA00010051"/>
    </source>
</evidence>
<dbReference type="CDD" id="cd01335">
    <property type="entry name" value="Radical_SAM"/>
    <property type="match status" value="1"/>
</dbReference>
<reference evidence="19 20" key="1">
    <citation type="submission" date="2018-08" db="EMBL/GenBank/DDBJ databases">
        <title>Bacillus chawlae sp. nov., Bacillus glennii sp. nov., and Bacillus saganii sp. nov. Isolated from the Vehicle Assembly Building at Kennedy Space Center where the Viking Spacecraft were Assembled.</title>
        <authorList>
            <person name="Seuylemezian A."/>
            <person name="Vaishampayan P."/>
        </authorList>
    </citation>
    <scope>NUCLEOTIDE SEQUENCE [LARGE SCALE GENOMIC DNA]</scope>
    <source>
        <strain evidence="19 20">V44-8</strain>
    </source>
</reference>
<comment type="catalytic activity">
    <reaction evidence="15">
        <text>5-amino-5-(4-hydroxybenzyl)-6-(D-ribitylimino)-5,6-dihydrouracil + S-adenosyl-L-methionine = 7,8-didemethyl-8-hydroxy-5-deazariboflavin + 5'-deoxyadenosine + L-methionine + NH4(+) + H(+)</text>
        <dbReference type="Rhea" id="RHEA:55204"/>
        <dbReference type="ChEBI" id="CHEBI:15378"/>
        <dbReference type="ChEBI" id="CHEBI:17319"/>
        <dbReference type="ChEBI" id="CHEBI:28938"/>
        <dbReference type="ChEBI" id="CHEBI:57844"/>
        <dbReference type="ChEBI" id="CHEBI:59789"/>
        <dbReference type="ChEBI" id="CHEBI:59904"/>
        <dbReference type="ChEBI" id="CHEBI:85936"/>
        <dbReference type="EC" id="4.3.1.32"/>
    </reaction>
</comment>